<evidence type="ECO:0000313" key="5">
    <source>
        <dbReference type="EMBL" id="SVA43828.1"/>
    </source>
</evidence>
<sequence>LKDNYEGLAVMLRQNSYDNFDAKDEKLSIQFGKNFSNGSNVSVYFDHYDRERIRGIEDPKWADGDFRRLFPADDSDIGQFNDTTWRNMSASSEWAMFYENNGGNRFTMYMPDDSLCAVDKAAGASGSVYTIPGQDNMCVADAHSIRDNQRASYGQWMDKRGTLERSNLLVFFNTTLDNGIDAYTEIGYYTSKVNRVLYPGTFLGSGSSTKKGGATQPFKIPATNYWVQQLQRADGSSFVDKETVTHLWSRYFRFQESRGYDSKRETFRLLQGFSGSFDGGWDWDTAVVWSKATSDMDNFGRVSMTAVEEAVALTTPDAFNPFCAGLNCNDDGIYVTIFRDNESDLFMMDFKVSNPSVFSTRAGDVGMLVGAEVRRESMTDLRDPRINGTITWTTHDGRTFPYVSDIANSSPSPNTFGSRVVSSLFAEMQIPIAENVDAQLAIRSEDFDDIGNTVVGKFALGWQVNDKVKFRTSTSTSFRAPNLITINEGFIVRSNTLSDALLEKGYGSEIDGYSIQRAAQGNQDLESEEATNYSIGFVIEPIDNMIITLDKWSIETKDTIGLFGEANHMLLDTLIRLQGGPSECTGNPKVIRVASQGEDDDDGNPMTWDSNLCPAGRVQTVLDTYINLDDRKMEGTDIAIQYSADTKVGKFSVKLVNVHYDEFYQEASGVSLQLIEAAAPGGLLAGLPAPRGFDNLLGMNGKPADKYSMNLSWKHGPYEVFVSGTKIGSFYETAVNDNAKRSGIYACSGTASYDGPGCGDLWFLDTMMTWNLTLGYKFKSGYRIRGQVRNIGDERAPLADEYTWGAWSDIHSDYGRSYSIELYKKFN</sequence>
<accession>A0A381VVN5</accession>
<keyword evidence="2" id="KW-0472">Membrane</keyword>
<evidence type="ECO:0000256" key="3">
    <source>
        <dbReference type="ARBA" id="ARBA00023237"/>
    </source>
</evidence>
<evidence type="ECO:0000256" key="1">
    <source>
        <dbReference type="ARBA" id="ARBA00004442"/>
    </source>
</evidence>
<comment type="subcellular location">
    <subcellularLocation>
        <location evidence="1">Cell outer membrane</location>
    </subcellularLocation>
</comment>
<dbReference type="Gene3D" id="2.40.170.20">
    <property type="entry name" value="TonB-dependent receptor, beta-barrel domain"/>
    <property type="match status" value="1"/>
</dbReference>
<feature type="non-terminal residue" evidence="5">
    <location>
        <position position="1"/>
    </location>
</feature>
<dbReference type="Pfam" id="PF00593">
    <property type="entry name" value="TonB_dep_Rec_b-barrel"/>
    <property type="match status" value="1"/>
</dbReference>
<reference evidence="5" key="1">
    <citation type="submission" date="2018-05" db="EMBL/GenBank/DDBJ databases">
        <authorList>
            <person name="Lanie J.A."/>
            <person name="Ng W.-L."/>
            <person name="Kazmierczak K.M."/>
            <person name="Andrzejewski T.M."/>
            <person name="Davidsen T.M."/>
            <person name="Wayne K.J."/>
            <person name="Tettelin H."/>
            <person name="Glass J.I."/>
            <person name="Rusch D."/>
            <person name="Podicherti R."/>
            <person name="Tsui H.-C.T."/>
            <person name="Winkler M.E."/>
        </authorList>
    </citation>
    <scope>NUCLEOTIDE SEQUENCE</scope>
</reference>
<feature type="domain" description="TonB-dependent receptor-like beta-barrel" evidence="4">
    <location>
        <begin position="245"/>
        <end position="791"/>
    </location>
</feature>
<evidence type="ECO:0000256" key="2">
    <source>
        <dbReference type="ARBA" id="ARBA00023136"/>
    </source>
</evidence>
<keyword evidence="3" id="KW-0998">Cell outer membrane</keyword>
<evidence type="ECO:0000259" key="4">
    <source>
        <dbReference type="Pfam" id="PF00593"/>
    </source>
</evidence>
<dbReference type="EMBL" id="UINC01009793">
    <property type="protein sequence ID" value="SVA43828.1"/>
    <property type="molecule type" value="Genomic_DNA"/>
</dbReference>
<dbReference type="InterPro" id="IPR000531">
    <property type="entry name" value="Beta-barrel_TonB"/>
</dbReference>
<dbReference type="PANTHER" id="PTHR47234:SF1">
    <property type="entry name" value="TONB-DEPENDENT RECEPTOR"/>
    <property type="match status" value="1"/>
</dbReference>
<gene>
    <name evidence="5" type="ORF">METZ01_LOCUS96682</name>
</gene>
<dbReference type="AlphaFoldDB" id="A0A381VVN5"/>
<dbReference type="PANTHER" id="PTHR47234">
    <property type="match status" value="1"/>
</dbReference>
<dbReference type="GO" id="GO:0009279">
    <property type="term" value="C:cell outer membrane"/>
    <property type="evidence" value="ECO:0007669"/>
    <property type="project" value="UniProtKB-SubCell"/>
</dbReference>
<protein>
    <recommendedName>
        <fullName evidence="4">TonB-dependent receptor-like beta-barrel domain-containing protein</fullName>
    </recommendedName>
</protein>
<organism evidence="5">
    <name type="scientific">marine metagenome</name>
    <dbReference type="NCBI Taxonomy" id="408172"/>
    <lineage>
        <taxon>unclassified sequences</taxon>
        <taxon>metagenomes</taxon>
        <taxon>ecological metagenomes</taxon>
    </lineage>
</organism>
<dbReference type="InterPro" id="IPR036942">
    <property type="entry name" value="Beta-barrel_TonB_sf"/>
</dbReference>
<name>A0A381VVN5_9ZZZZ</name>
<dbReference type="SUPFAM" id="SSF56935">
    <property type="entry name" value="Porins"/>
    <property type="match status" value="1"/>
</dbReference>
<proteinExistence type="predicted"/>